<dbReference type="AlphaFoldDB" id="A0A5B0PBE4"/>
<evidence type="ECO:0000313" key="5">
    <source>
        <dbReference type="Proteomes" id="UP000325313"/>
    </source>
</evidence>
<feature type="compositionally biased region" description="Basic residues" evidence="1">
    <location>
        <begin position="232"/>
        <end position="243"/>
    </location>
</feature>
<dbReference type="EMBL" id="VSWC01000066">
    <property type="protein sequence ID" value="KAA1097658.1"/>
    <property type="molecule type" value="Genomic_DNA"/>
</dbReference>
<feature type="compositionally biased region" description="Low complexity" evidence="1">
    <location>
        <begin position="135"/>
        <end position="147"/>
    </location>
</feature>
<feature type="region of interest" description="Disordered" evidence="1">
    <location>
        <begin position="53"/>
        <end position="75"/>
    </location>
</feature>
<evidence type="ECO:0000313" key="3">
    <source>
        <dbReference type="EMBL" id="KAA1126119.1"/>
    </source>
</evidence>
<feature type="compositionally biased region" description="Polar residues" evidence="1">
    <location>
        <begin position="157"/>
        <end position="169"/>
    </location>
</feature>
<comment type="caution">
    <text evidence="2">The sequence shown here is derived from an EMBL/GenBank/DDBJ whole genome shotgun (WGS) entry which is preliminary data.</text>
</comment>
<evidence type="ECO:0000313" key="4">
    <source>
        <dbReference type="Proteomes" id="UP000324748"/>
    </source>
</evidence>
<feature type="compositionally biased region" description="Polar residues" evidence="1">
    <location>
        <begin position="210"/>
        <end position="225"/>
    </location>
</feature>
<feature type="compositionally biased region" description="Low complexity" evidence="1">
    <location>
        <begin position="175"/>
        <end position="198"/>
    </location>
</feature>
<keyword evidence="4" id="KW-1185">Reference proteome</keyword>
<dbReference type="Proteomes" id="UP000324748">
    <property type="component" value="Unassembled WGS sequence"/>
</dbReference>
<proteinExistence type="predicted"/>
<feature type="compositionally biased region" description="Pro residues" evidence="1">
    <location>
        <begin position="420"/>
        <end position="431"/>
    </location>
</feature>
<feature type="region of interest" description="Disordered" evidence="1">
    <location>
        <begin position="92"/>
        <end position="271"/>
    </location>
</feature>
<accession>A0A5B0PBE4</accession>
<evidence type="ECO:0000313" key="2">
    <source>
        <dbReference type="EMBL" id="KAA1097658.1"/>
    </source>
</evidence>
<dbReference type="EMBL" id="VDEP01000173">
    <property type="protein sequence ID" value="KAA1126119.1"/>
    <property type="molecule type" value="Genomic_DNA"/>
</dbReference>
<sequence>MEKTAAPATSTPTSTSTTAVIKRRLDLILSQVLLKLDLVIQRDLTKLNKQITTKPKQATTTTTTLANQQQQQNPRQITPPFLASICLEQQPPAKRRIEEEEEEHLENKSSDTHSAQRRKKSESLDDDLIIILEHSSSNSNSNEPSSSQHTHHYPLQSLPSFTNKTTTFRIPQPPTTSFTPPTLTISSTQSPSIQPILPKLSPPVEASDHLPSQQASQVAGESDLSTRPALPSRRKAKKKRRTRMTGSGVRGGELANENQKGQGDDPEWAAADGEDSQTYVRYDEQAGGPEQGTIYAPQDQPSYLEESWGPFELREEQQQQPDRAGMMIGNLMRWGHTLPPPPHVPRFARPAPSWYNNYHHHQQQQGSLEPGELVENNLLRTCSPFSRPEYPMTQPVPPAYNPLPYLTHHPHPPSAYYPNPYPPFHPPPDQSPAPHFTHYPPPPPPPVMSDFSHGPSFDHHSF</sequence>
<organism evidence="2 4">
    <name type="scientific">Puccinia graminis f. sp. tritici</name>
    <dbReference type="NCBI Taxonomy" id="56615"/>
    <lineage>
        <taxon>Eukaryota</taxon>
        <taxon>Fungi</taxon>
        <taxon>Dikarya</taxon>
        <taxon>Basidiomycota</taxon>
        <taxon>Pucciniomycotina</taxon>
        <taxon>Pucciniomycetes</taxon>
        <taxon>Pucciniales</taxon>
        <taxon>Pucciniaceae</taxon>
        <taxon>Puccinia</taxon>
    </lineage>
</organism>
<evidence type="ECO:0000256" key="1">
    <source>
        <dbReference type="SAM" id="MobiDB-lite"/>
    </source>
</evidence>
<feature type="region of interest" description="Disordered" evidence="1">
    <location>
        <begin position="420"/>
        <end position="462"/>
    </location>
</feature>
<reference evidence="4 5" key="1">
    <citation type="submission" date="2019-05" db="EMBL/GenBank/DDBJ databases">
        <title>Emergence of the Ug99 lineage of the wheat stem rust pathogen through somatic hybridization.</title>
        <authorList>
            <person name="Li F."/>
            <person name="Upadhyaya N.M."/>
            <person name="Sperschneider J."/>
            <person name="Matny O."/>
            <person name="Nguyen-Phuc H."/>
            <person name="Mago R."/>
            <person name="Raley C."/>
            <person name="Miller M.E."/>
            <person name="Silverstein K.A.T."/>
            <person name="Henningsen E."/>
            <person name="Hirsch C.D."/>
            <person name="Visser B."/>
            <person name="Pretorius Z.A."/>
            <person name="Steffenson B.J."/>
            <person name="Schwessinger B."/>
            <person name="Dodds P.N."/>
            <person name="Figueroa M."/>
        </authorList>
    </citation>
    <scope>NUCLEOTIDE SEQUENCE [LARGE SCALE GENOMIC DNA]</scope>
    <source>
        <strain evidence="2">21-0</strain>
        <strain evidence="3 5">Ug99</strain>
    </source>
</reference>
<protein>
    <submittedName>
        <fullName evidence="2">Uncharacterized protein</fullName>
    </submittedName>
</protein>
<gene>
    <name evidence="2" type="ORF">PGT21_016340</name>
    <name evidence="3" type="ORF">PGTUg99_025523</name>
</gene>
<name>A0A5B0PBE4_PUCGR</name>
<dbReference type="Proteomes" id="UP000325313">
    <property type="component" value="Unassembled WGS sequence"/>
</dbReference>